<dbReference type="EMBL" id="JAKLTN010000001">
    <property type="protein sequence ID" value="MCG2576467.1"/>
    <property type="molecule type" value="Genomic_DNA"/>
</dbReference>
<dbReference type="Gene3D" id="3.40.50.300">
    <property type="entry name" value="P-loop containing nucleotide triphosphate hydrolases"/>
    <property type="match status" value="1"/>
</dbReference>
<dbReference type="SUPFAM" id="SSF52540">
    <property type="entry name" value="P-loop containing nucleoside triphosphate hydrolases"/>
    <property type="match status" value="1"/>
</dbReference>
<proteinExistence type="predicted"/>
<dbReference type="Proteomes" id="UP001165384">
    <property type="component" value="Unassembled WGS sequence"/>
</dbReference>
<sequence>MAIDTLNETYGAAGSDLPAASPAPSVAPPAPRRLADTGLETQLLLGLIGKLLILRGNQRLIDLAQHLRLPAGIVEELLDFMRAERLVELLRRGAAAGDADYGLTERGRGRAADALRKCRYAGPAPVTLGDYAAQVRRQSVADMRVTRAEIADAYRDTVVRGELRDLIGTAMNSGRPMFFYGPSGSGKTYLAESLVRLIRGTVYVPYALAVDGEIIQVFDPLIHRPLPAEAATAGLDNRARIDERWVACARPVAISGGELTLDRLNLQYDRVAGLYQAPAHVKANNGLYIIDDLGRQQVSPEQLMNRWIVPMDRRRDYLALHTGSSFEIPFDVKLVFSTNLTPEAIADEAFLRRLGYKIYVGPLGEGEYEQIFRQVCAEFGIAFSAATFQFLLTLHRRMNRMTFACYPRDLIAQVRDYATYREWPIDLTPQLIEWAWHGYFAQQ</sequence>
<organism evidence="3 4">
    <name type="scientific">Dechloromonas hankyongensis</name>
    <dbReference type="NCBI Taxonomy" id="2908002"/>
    <lineage>
        <taxon>Bacteria</taxon>
        <taxon>Pseudomonadati</taxon>
        <taxon>Pseudomonadota</taxon>
        <taxon>Betaproteobacteria</taxon>
        <taxon>Rhodocyclales</taxon>
        <taxon>Azonexaceae</taxon>
        <taxon>Dechloromonas</taxon>
    </lineage>
</organism>
<dbReference type="RefSeq" id="WP_275708428.1">
    <property type="nucleotide sequence ID" value="NZ_JAKLTN010000001.1"/>
</dbReference>
<keyword evidence="3" id="KW-0067">ATP-binding</keyword>
<name>A0ABS9JZY3_9RHOO</name>
<evidence type="ECO:0000256" key="1">
    <source>
        <dbReference type="SAM" id="MobiDB-lite"/>
    </source>
</evidence>
<dbReference type="InterPro" id="IPR003593">
    <property type="entry name" value="AAA+_ATPase"/>
</dbReference>
<comment type="caution">
    <text evidence="3">The sequence shown here is derived from an EMBL/GenBank/DDBJ whole genome shotgun (WGS) entry which is preliminary data.</text>
</comment>
<dbReference type="GO" id="GO:0005524">
    <property type="term" value="F:ATP binding"/>
    <property type="evidence" value="ECO:0007669"/>
    <property type="project" value="UniProtKB-KW"/>
</dbReference>
<keyword evidence="4" id="KW-1185">Reference proteome</keyword>
<evidence type="ECO:0000313" key="4">
    <source>
        <dbReference type="Proteomes" id="UP001165384"/>
    </source>
</evidence>
<feature type="region of interest" description="Disordered" evidence="1">
    <location>
        <begin position="13"/>
        <end position="32"/>
    </location>
</feature>
<gene>
    <name evidence="3" type="ORF">LZ012_05600</name>
</gene>
<feature type="domain" description="AAA+ ATPase" evidence="2">
    <location>
        <begin position="173"/>
        <end position="364"/>
    </location>
</feature>
<dbReference type="SMART" id="SM00382">
    <property type="entry name" value="AAA"/>
    <property type="match status" value="1"/>
</dbReference>
<accession>A0ABS9JZY3</accession>
<evidence type="ECO:0000313" key="3">
    <source>
        <dbReference type="EMBL" id="MCG2576467.1"/>
    </source>
</evidence>
<evidence type="ECO:0000259" key="2">
    <source>
        <dbReference type="SMART" id="SM00382"/>
    </source>
</evidence>
<keyword evidence="3" id="KW-0547">Nucleotide-binding</keyword>
<reference evidence="3" key="1">
    <citation type="submission" date="2022-01" db="EMBL/GenBank/DDBJ databases">
        <authorList>
            <person name="Jo J.-H."/>
            <person name="Im W.-T."/>
        </authorList>
    </citation>
    <scope>NUCLEOTIDE SEQUENCE</scope>
    <source>
        <strain evidence="3">XY25</strain>
    </source>
</reference>
<dbReference type="InterPro" id="IPR027417">
    <property type="entry name" value="P-loop_NTPase"/>
</dbReference>
<protein>
    <submittedName>
        <fullName evidence="3">ATP-binding protein</fullName>
    </submittedName>
</protein>